<accession>A0A166VF25</accession>
<dbReference type="InterPro" id="IPR001498">
    <property type="entry name" value="Impact_N"/>
</dbReference>
<dbReference type="OrthoDB" id="416496at2759"/>
<evidence type="ECO:0000256" key="2">
    <source>
        <dbReference type="SAM" id="MobiDB-lite"/>
    </source>
</evidence>
<evidence type="ECO:0000256" key="1">
    <source>
        <dbReference type="ARBA" id="ARBA00007665"/>
    </source>
</evidence>
<reference evidence="4 5" key="1">
    <citation type="submission" date="2015-06" db="EMBL/GenBank/DDBJ databases">
        <title>Survival trade-offs in plant roots during colonization by closely related pathogenic and mutualistic fungi.</title>
        <authorList>
            <person name="Hacquard S."/>
            <person name="Kracher B."/>
            <person name="Hiruma K."/>
            <person name="Weinman A."/>
            <person name="Muench P."/>
            <person name="Garrido Oter R."/>
            <person name="Ver Loren van Themaat E."/>
            <person name="Dallerey J.-F."/>
            <person name="Damm U."/>
            <person name="Henrissat B."/>
            <person name="Lespinet O."/>
            <person name="Thon M."/>
            <person name="Kemen E."/>
            <person name="McHardy A.C."/>
            <person name="Schulze-Lefert P."/>
            <person name="O'Connell R.J."/>
        </authorList>
    </citation>
    <scope>NUCLEOTIDE SEQUENCE [LARGE SCALE GENOMIC DNA]</scope>
    <source>
        <strain evidence="4 5">0861</strain>
    </source>
</reference>
<comment type="caution">
    <text evidence="4">The sequence shown here is derived from an EMBL/GenBank/DDBJ whole genome shotgun (WGS) entry which is preliminary data.</text>
</comment>
<dbReference type="STRING" id="708197.A0A166VF25"/>
<dbReference type="Pfam" id="PF01205">
    <property type="entry name" value="Impact_N"/>
    <property type="match status" value="1"/>
</dbReference>
<sequence length="546" mass="59695">MASQLDLQELLRVITSRKGVSMMAAMGQVKALQAVDLRSIQQISDAPFDLVERALGDAKTARSLQTACKTHSKRPSAKRAGDTLSATSDKRAKKQHSGSDSEAAGRSAKEQEDALALPVVTNEEEIAEASICTNRAPLMLAFVLELLRYTMPVQPLSSRLSLAQAVVSANARTKAVGIGLTKTYVEDGSWGERQPRVNIMGRTIAVLKRGDYKLQGDEAVVSVGSGGTSCAVPQSASDPSGVTLQRHDNAASMTSPWFTSHQITFKSSTFVARVASVGDGREVSALIRSLLSSEPHIQTATHNAWGYRVQRQRLGGELEEVREAYEDDGEAGCGEFILRLMREAGVADAVVVLSRWFGGEMLGPDRWRLMRNVVTEALSQRLRVPQSEFRYDNVALWALDFQSTHDRPGGSGSVRSADDWSHTVVGTSIHRPESARAYLLKSFASDQYERSAKVEGNTSKAKGKNLSKPEAEAERLQNLGLLLGALRLLFESWSNLTPLEMDRRAFSWYAAIRPDVERGIAGWGAKGRLKLGDILQLRRKSEGKEK</sequence>
<dbReference type="PROSITE" id="PS00910">
    <property type="entry name" value="UPF0029"/>
    <property type="match status" value="1"/>
</dbReference>
<dbReference type="InterPro" id="IPR020569">
    <property type="entry name" value="UPF0029_Impact_CS"/>
</dbReference>
<dbReference type="EMBL" id="LFIV01000032">
    <property type="protein sequence ID" value="KZL74499.1"/>
    <property type="molecule type" value="Genomic_DNA"/>
</dbReference>
<feature type="region of interest" description="Disordered" evidence="2">
    <location>
        <begin position="64"/>
        <end position="115"/>
    </location>
</feature>
<dbReference type="SUPFAM" id="SSF54211">
    <property type="entry name" value="Ribosomal protein S5 domain 2-like"/>
    <property type="match status" value="1"/>
</dbReference>
<dbReference type="InterPro" id="IPR023582">
    <property type="entry name" value="Impact"/>
</dbReference>
<evidence type="ECO:0000313" key="5">
    <source>
        <dbReference type="Proteomes" id="UP000076552"/>
    </source>
</evidence>
<dbReference type="InterPro" id="IPR020568">
    <property type="entry name" value="Ribosomal_Su5_D2-typ_SF"/>
</dbReference>
<dbReference type="Gene3D" id="3.30.230.30">
    <property type="entry name" value="Impact, N-terminal domain"/>
    <property type="match status" value="1"/>
</dbReference>
<protein>
    <submittedName>
        <fullName evidence="4">IMPACT protein</fullName>
    </submittedName>
</protein>
<dbReference type="GO" id="GO:0006446">
    <property type="term" value="P:regulation of translational initiation"/>
    <property type="evidence" value="ECO:0007669"/>
    <property type="project" value="TreeGrafter"/>
</dbReference>
<dbReference type="GO" id="GO:0005737">
    <property type="term" value="C:cytoplasm"/>
    <property type="evidence" value="ECO:0007669"/>
    <property type="project" value="TreeGrafter"/>
</dbReference>
<name>A0A166VF25_9PEZI</name>
<evidence type="ECO:0000313" key="4">
    <source>
        <dbReference type="EMBL" id="KZL74499.1"/>
    </source>
</evidence>
<dbReference type="PANTHER" id="PTHR16301:SF4">
    <property type="entry name" value="IMPACT N-TERMINAL DOMAIN-CONTAINING PROTEIN"/>
    <property type="match status" value="1"/>
</dbReference>
<evidence type="ECO:0000259" key="3">
    <source>
        <dbReference type="Pfam" id="PF01205"/>
    </source>
</evidence>
<keyword evidence="5" id="KW-1185">Reference proteome</keyword>
<dbReference type="AlphaFoldDB" id="A0A166VF25"/>
<dbReference type="GO" id="GO:0140469">
    <property type="term" value="P:GCN2-mediated signaling"/>
    <property type="evidence" value="ECO:0007669"/>
    <property type="project" value="TreeGrafter"/>
</dbReference>
<dbReference type="Proteomes" id="UP000076552">
    <property type="component" value="Unassembled WGS sequence"/>
</dbReference>
<comment type="similarity">
    <text evidence="1">Belongs to the IMPACT family.</text>
</comment>
<dbReference type="PANTHER" id="PTHR16301">
    <property type="entry name" value="IMPACT-RELATED"/>
    <property type="match status" value="1"/>
</dbReference>
<dbReference type="InterPro" id="IPR036956">
    <property type="entry name" value="Impact_N_sf"/>
</dbReference>
<organism evidence="4 5">
    <name type="scientific">Colletotrichum tofieldiae</name>
    <dbReference type="NCBI Taxonomy" id="708197"/>
    <lineage>
        <taxon>Eukaryota</taxon>
        <taxon>Fungi</taxon>
        <taxon>Dikarya</taxon>
        <taxon>Ascomycota</taxon>
        <taxon>Pezizomycotina</taxon>
        <taxon>Sordariomycetes</taxon>
        <taxon>Hypocreomycetidae</taxon>
        <taxon>Glomerellales</taxon>
        <taxon>Glomerellaceae</taxon>
        <taxon>Colletotrichum</taxon>
        <taxon>Colletotrichum spaethianum species complex</taxon>
    </lineage>
</organism>
<gene>
    <name evidence="4" type="ORF">CT0861_03566</name>
</gene>
<feature type="domain" description="Impact N-terminal" evidence="3">
    <location>
        <begin position="266"/>
        <end position="378"/>
    </location>
</feature>
<proteinExistence type="inferred from homology"/>